<evidence type="ECO:0000256" key="4">
    <source>
        <dbReference type="ARBA" id="ARBA00023143"/>
    </source>
</evidence>
<keyword evidence="5" id="KW-0964">Secreted</keyword>
<reference evidence="8 9" key="1">
    <citation type="submission" date="2016-10" db="EMBL/GenBank/DDBJ databases">
        <title>Complete genome sequences of three Cupriavidus strains isolated from various Malaysian environments.</title>
        <authorList>
            <person name="Abdullah A.A.-A."/>
            <person name="Shafie N.A.H."/>
            <person name="Lau N.S."/>
        </authorList>
    </citation>
    <scope>NUCLEOTIDE SEQUENCE [LARGE SCALE GENOMIC DNA]</scope>
    <source>
        <strain evidence="8 9">USMAA1020</strain>
    </source>
</reference>
<proteinExistence type="inferred from homology"/>
<dbReference type="Pfam" id="PF02465">
    <property type="entry name" value="FliD_N"/>
    <property type="match status" value="1"/>
</dbReference>
<keyword evidence="8" id="KW-0282">Flagellum</keyword>
<dbReference type="PANTHER" id="PTHR30288:SF0">
    <property type="entry name" value="FLAGELLAR HOOK-ASSOCIATED PROTEIN 2"/>
    <property type="match status" value="1"/>
</dbReference>
<sequence length="488" mass="50503">MASITSLGVGSGLDLNTLLTKLSAAESKPLDLLKNKQAAYQAKVSAYGNVKSMLAAFQASAKKLADTATFSVTKASVGSTEILGAATASNATPGSYTVNVKSLAQAQSLVAAGQASQTRAIGTGTLVFDFGSVSGYDEDPASPTYGTYVNPAFSATADATKKVTIDSSNNTLQGIRDAINKAGIGVTASIANDGSNTPYRIVLTSDKTGAATTMRISASSPELQGLLGYDPEQANQPSGVRETVRGTNANLTINGMAVTSASNTVADAAQGVTLTLNKVGTTSLSVTRDLDNVKSAVQAFVSAFNNLHNMAGKLTAVDSTTKTGSVLTGDGVLRGIQTKLRNILNASAGSAAGGISNLAQIGLSFQKDGSLAIDDTKLSKALKDNVSGVTRLFVGEGKADGYAKQISTAIDDLNGDKGALKLATDGLDKSLKDLQKDYTKTQDNINANMERYRAQFAKLDLVVQRMNQTSSYLTQQFNAINNTNNNKN</sequence>
<keyword evidence="9" id="KW-1185">Reference proteome</keyword>
<gene>
    <name evidence="8" type="ORF">BKK80_24750</name>
</gene>
<comment type="function">
    <text evidence="5">Required for morphogenesis and for the elongation of the flagellar filament by facilitating polymerization of the flagellin monomers at the tip of growing filament. Forms a capping structure, which prevents flagellin subunits (transported through the central channel of the flagellum) from leaking out without polymerization at the distal end.</text>
</comment>
<dbReference type="Proteomes" id="UP000177515">
    <property type="component" value="Chromosome 2"/>
</dbReference>
<comment type="subunit">
    <text evidence="2 5">Homopentamer.</text>
</comment>
<dbReference type="EMBL" id="CP017755">
    <property type="protein sequence ID" value="AOZ09056.1"/>
    <property type="molecule type" value="Genomic_DNA"/>
</dbReference>
<dbReference type="InterPro" id="IPR010809">
    <property type="entry name" value="FliD_C"/>
</dbReference>
<dbReference type="InterPro" id="IPR040026">
    <property type="entry name" value="FliD"/>
</dbReference>
<comment type="similarity">
    <text evidence="1 5">Belongs to the FliD family.</text>
</comment>
<dbReference type="RefSeq" id="WP_071021247.1">
    <property type="nucleotide sequence ID" value="NZ_CP017755.1"/>
</dbReference>
<keyword evidence="8" id="KW-0969">Cilium</keyword>
<evidence type="ECO:0000256" key="1">
    <source>
        <dbReference type="ARBA" id="ARBA00009764"/>
    </source>
</evidence>
<feature type="domain" description="Flagellar hook-associated protein 2 C-terminal" evidence="7">
    <location>
        <begin position="246"/>
        <end position="468"/>
    </location>
</feature>
<feature type="domain" description="Flagellar hook-associated protein 2 N-terminal" evidence="6">
    <location>
        <begin position="11"/>
        <end position="107"/>
    </location>
</feature>
<evidence type="ECO:0000313" key="9">
    <source>
        <dbReference type="Proteomes" id="UP000177515"/>
    </source>
</evidence>
<keyword evidence="3" id="KW-0175">Coiled coil</keyword>
<protein>
    <recommendedName>
        <fullName evidence="5">Flagellar hook-associated protein 2</fullName>
        <shortName evidence="5">HAP2</shortName>
    </recommendedName>
    <alternativeName>
        <fullName evidence="5">Flagellar cap protein</fullName>
    </alternativeName>
</protein>
<evidence type="ECO:0000256" key="5">
    <source>
        <dbReference type="RuleBase" id="RU362066"/>
    </source>
</evidence>
<evidence type="ECO:0000256" key="3">
    <source>
        <dbReference type="ARBA" id="ARBA00023054"/>
    </source>
</evidence>
<evidence type="ECO:0000256" key="2">
    <source>
        <dbReference type="ARBA" id="ARBA00011255"/>
    </source>
</evidence>
<comment type="subcellular location">
    <subcellularLocation>
        <location evidence="5">Secreted</location>
    </subcellularLocation>
    <subcellularLocation>
        <location evidence="5">Bacterial flagellum</location>
    </subcellularLocation>
</comment>
<evidence type="ECO:0000259" key="7">
    <source>
        <dbReference type="Pfam" id="PF07195"/>
    </source>
</evidence>
<organism evidence="8 9">
    <name type="scientific">Cupriavidus malaysiensis</name>
    <dbReference type="NCBI Taxonomy" id="367825"/>
    <lineage>
        <taxon>Bacteria</taxon>
        <taxon>Pseudomonadati</taxon>
        <taxon>Pseudomonadota</taxon>
        <taxon>Betaproteobacteria</taxon>
        <taxon>Burkholderiales</taxon>
        <taxon>Burkholderiaceae</taxon>
        <taxon>Cupriavidus</taxon>
    </lineage>
</organism>
<dbReference type="PANTHER" id="PTHR30288">
    <property type="entry name" value="FLAGELLAR CAP/ASSEMBLY PROTEIN FLID"/>
    <property type="match status" value="1"/>
</dbReference>
<dbReference type="Pfam" id="PF07195">
    <property type="entry name" value="FliD_C"/>
    <property type="match status" value="1"/>
</dbReference>
<name>A0ABN4TRW3_9BURK</name>
<evidence type="ECO:0000313" key="8">
    <source>
        <dbReference type="EMBL" id="AOZ09056.1"/>
    </source>
</evidence>
<keyword evidence="4 5" id="KW-0975">Bacterial flagellum</keyword>
<keyword evidence="8" id="KW-0966">Cell projection</keyword>
<dbReference type="InterPro" id="IPR003481">
    <property type="entry name" value="FliD_N"/>
</dbReference>
<evidence type="ECO:0000259" key="6">
    <source>
        <dbReference type="Pfam" id="PF02465"/>
    </source>
</evidence>
<accession>A0ABN4TRW3</accession>